<evidence type="ECO:0000256" key="1">
    <source>
        <dbReference type="SAM" id="MobiDB-lite"/>
    </source>
</evidence>
<name>A0A9P8Y386_9PEZI</name>
<protein>
    <submittedName>
        <fullName evidence="2">Uncharacterized protein</fullName>
    </submittedName>
</protein>
<reference evidence="2" key="1">
    <citation type="journal article" date="2021" name="Nat. Commun.">
        <title>Genetic determinants of endophytism in the Arabidopsis root mycobiome.</title>
        <authorList>
            <person name="Mesny F."/>
            <person name="Miyauchi S."/>
            <person name="Thiergart T."/>
            <person name="Pickel B."/>
            <person name="Atanasova L."/>
            <person name="Karlsson M."/>
            <person name="Huettel B."/>
            <person name="Barry K.W."/>
            <person name="Haridas S."/>
            <person name="Chen C."/>
            <person name="Bauer D."/>
            <person name="Andreopoulos W."/>
            <person name="Pangilinan J."/>
            <person name="LaButti K."/>
            <person name="Riley R."/>
            <person name="Lipzen A."/>
            <person name="Clum A."/>
            <person name="Drula E."/>
            <person name="Henrissat B."/>
            <person name="Kohler A."/>
            <person name="Grigoriev I.V."/>
            <person name="Martin F.M."/>
            <person name="Hacquard S."/>
        </authorList>
    </citation>
    <scope>NUCLEOTIDE SEQUENCE</scope>
    <source>
        <strain evidence="2">MPI-CAGE-CH-0230</strain>
    </source>
</reference>
<sequence length="226" mass="24801">MPIDYSKWDSIDMESEDDAPAPPAPVRPTPPVAASASNTKTSPRSTSSTTASSSSDAQAVILCCKKDQVSAPPWSATTIPTTHPVFDNPVPPVPDTIKIPLVFHRLGTVSNRQVDLDNQIATYINIDGGIGFAPPEWQSHVGSVIVARQDRKALLPHHLEGVWMYCDHILDLFGERGGQALRELYSKQAFAKWWDGYCEEQKGFRLGTGGEKDPDEWSAVRSPYEV</sequence>
<dbReference type="EMBL" id="JAGTJQ010000008">
    <property type="protein sequence ID" value="KAH7026714.1"/>
    <property type="molecule type" value="Genomic_DNA"/>
</dbReference>
<feature type="region of interest" description="Disordered" evidence="1">
    <location>
        <begin position="1"/>
        <end position="53"/>
    </location>
</feature>
<dbReference type="AlphaFoldDB" id="A0A9P8Y386"/>
<dbReference type="OrthoDB" id="437457at2759"/>
<evidence type="ECO:0000313" key="2">
    <source>
        <dbReference type="EMBL" id="KAH7026714.1"/>
    </source>
</evidence>
<dbReference type="Proteomes" id="UP000756346">
    <property type="component" value="Unassembled WGS sequence"/>
</dbReference>
<evidence type="ECO:0000313" key="3">
    <source>
        <dbReference type="Proteomes" id="UP000756346"/>
    </source>
</evidence>
<feature type="compositionally biased region" description="Low complexity" evidence="1">
    <location>
        <begin position="32"/>
        <end position="53"/>
    </location>
</feature>
<organism evidence="2 3">
    <name type="scientific">Microdochium trichocladiopsis</name>
    <dbReference type="NCBI Taxonomy" id="1682393"/>
    <lineage>
        <taxon>Eukaryota</taxon>
        <taxon>Fungi</taxon>
        <taxon>Dikarya</taxon>
        <taxon>Ascomycota</taxon>
        <taxon>Pezizomycotina</taxon>
        <taxon>Sordariomycetes</taxon>
        <taxon>Xylariomycetidae</taxon>
        <taxon>Xylariales</taxon>
        <taxon>Microdochiaceae</taxon>
        <taxon>Microdochium</taxon>
    </lineage>
</organism>
<feature type="compositionally biased region" description="Basic and acidic residues" evidence="1">
    <location>
        <begin position="1"/>
        <end position="10"/>
    </location>
</feature>
<feature type="compositionally biased region" description="Pro residues" evidence="1">
    <location>
        <begin position="20"/>
        <end position="31"/>
    </location>
</feature>
<accession>A0A9P8Y386</accession>
<keyword evidence="3" id="KW-1185">Reference proteome</keyword>
<comment type="caution">
    <text evidence="2">The sequence shown here is derived from an EMBL/GenBank/DDBJ whole genome shotgun (WGS) entry which is preliminary data.</text>
</comment>
<dbReference type="GeneID" id="70184495"/>
<gene>
    <name evidence="2" type="ORF">B0I36DRAFT_331184</name>
</gene>
<proteinExistence type="predicted"/>
<dbReference type="RefSeq" id="XP_046009931.1">
    <property type="nucleotide sequence ID" value="XM_046154949.1"/>
</dbReference>